<dbReference type="AlphaFoldDB" id="A0AAV5DVQ9"/>
<feature type="compositionally biased region" description="Polar residues" evidence="1">
    <location>
        <begin position="188"/>
        <end position="202"/>
    </location>
</feature>
<name>A0AAV5DVQ9_ELECO</name>
<dbReference type="Gene3D" id="1.10.10.60">
    <property type="entry name" value="Homeodomain-like"/>
    <property type="match status" value="1"/>
</dbReference>
<comment type="caution">
    <text evidence="2">The sequence shown here is derived from an EMBL/GenBank/DDBJ whole genome shotgun (WGS) entry which is preliminary data.</text>
</comment>
<evidence type="ECO:0000256" key="1">
    <source>
        <dbReference type="SAM" id="MobiDB-lite"/>
    </source>
</evidence>
<protein>
    <submittedName>
        <fullName evidence="2">Uncharacterized protein</fullName>
    </submittedName>
</protein>
<dbReference type="EMBL" id="BQKI01000071">
    <property type="protein sequence ID" value="GJN14542.1"/>
    <property type="molecule type" value="Genomic_DNA"/>
</dbReference>
<dbReference type="Proteomes" id="UP001054889">
    <property type="component" value="Unassembled WGS sequence"/>
</dbReference>
<keyword evidence="3" id="KW-1185">Reference proteome</keyword>
<proteinExistence type="predicted"/>
<gene>
    <name evidence="2" type="primary">gb01383</name>
    <name evidence="2" type="ORF">PR202_gb01383</name>
</gene>
<accession>A0AAV5DVQ9</accession>
<organism evidence="2 3">
    <name type="scientific">Eleusine coracana subsp. coracana</name>
    <dbReference type="NCBI Taxonomy" id="191504"/>
    <lineage>
        <taxon>Eukaryota</taxon>
        <taxon>Viridiplantae</taxon>
        <taxon>Streptophyta</taxon>
        <taxon>Embryophyta</taxon>
        <taxon>Tracheophyta</taxon>
        <taxon>Spermatophyta</taxon>
        <taxon>Magnoliopsida</taxon>
        <taxon>Liliopsida</taxon>
        <taxon>Poales</taxon>
        <taxon>Poaceae</taxon>
        <taxon>PACMAD clade</taxon>
        <taxon>Chloridoideae</taxon>
        <taxon>Cynodonteae</taxon>
        <taxon>Eleusininae</taxon>
        <taxon>Eleusine</taxon>
    </lineage>
</organism>
<evidence type="ECO:0000313" key="3">
    <source>
        <dbReference type="Proteomes" id="UP001054889"/>
    </source>
</evidence>
<feature type="region of interest" description="Disordered" evidence="1">
    <location>
        <begin position="180"/>
        <end position="202"/>
    </location>
</feature>
<sequence>MMTMASSRPWSKAEVQVFESALVTFPEQVPNRWAARGRRGCPAHSPQEAWTTTRRSSPDVDLHRGGHGRGPGRPWDDEGRAARRSWDAGAPGTSAAAACRGRYGEHRYARTRATSCRCFLEGAGEVRGAATGGTSRGGRWKTRRDAGGQHAQKYFIRQHNAATAGTPSARASMTLPPRCSGACMEDPPQSSVLLSANPAFTP</sequence>
<feature type="region of interest" description="Disordered" evidence="1">
    <location>
        <begin position="36"/>
        <end position="80"/>
    </location>
</feature>
<evidence type="ECO:0000313" key="2">
    <source>
        <dbReference type="EMBL" id="GJN14542.1"/>
    </source>
</evidence>
<reference evidence="2" key="1">
    <citation type="journal article" date="2018" name="DNA Res.">
        <title>Multiple hybrid de novo genome assembly of finger millet, an orphan allotetraploid crop.</title>
        <authorList>
            <person name="Hatakeyama M."/>
            <person name="Aluri S."/>
            <person name="Balachadran M.T."/>
            <person name="Sivarajan S.R."/>
            <person name="Patrignani A."/>
            <person name="Gruter S."/>
            <person name="Poveda L."/>
            <person name="Shimizu-Inatsugi R."/>
            <person name="Baeten J."/>
            <person name="Francoijs K.J."/>
            <person name="Nataraja K.N."/>
            <person name="Reddy Y.A.N."/>
            <person name="Phadnis S."/>
            <person name="Ravikumar R.L."/>
            <person name="Schlapbach R."/>
            <person name="Sreeman S.M."/>
            <person name="Shimizu K.K."/>
        </authorList>
    </citation>
    <scope>NUCLEOTIDE SEQUENCE</scope>
</reference>
<reference evidence="2" key="2">
    <citation type="submission" date="2021-12" db="EMBL/GenBank/DDBJ databases">
        <title>Resequencing data analysis of finger millet.</title>
        <authorList>
            <person name="Hatakeyama M."/>
            <person name="Aluri S."/>
            <person name="Balachadran M.T."/>
            <person name="Sivarajan S.R."/>
            <person name="Poveda L."/>
            <person name="Shimizu-Inatsugi R."/>
            <person name="Schlapbach R."/>
            <person name="Sreeman S.M."/>
            <person name="Shimizu K.K."/>
        </authorList>
    </citation>
    <scope>NUCLEOTIDE SEQUENCE</scope>
</reference>